<accession>A0ABV6JJ10</accession>
<dbReference type="Pfam" id="PF07609">
    <property type="entry name" value="DUF1572"/>
    <property type="match status" value="1"/>
</dbReference>
<dbReference type="Gene3D" id="1.20.120.450">
    <property type="entry name" value="dinb family like domain"/>
    <property type="match status" value="1"/>
</dbReference>
<dbReference type="Proteomes" id="UP001589818">
    <property type="component" value="Unassembled WGS sequence"/>
</dbReference>
<keyword evidence="2" id="KW-1185">Reference proteome</keyword>
<dbReference type="RefSeq" id="WP_204816585.1">
    <property type="nucleotide sequence ID" value="NZ_JANHOF010000001.1"/>
</dbReference>
<evidence type="ECO:0000313" key="1">
    <source>
        <dbReference type="EMBL" id="MFC0395489.1"/>
    </source>
</evidence>
<protein>
    <submittedName>
        <fullName evidence="1">DUF1572 family protein</fullName>
    </submittedName>
</protein>
<dbReference type="InterPro" id="IPR011466">
    <property type="entry name" value="DUF1572"/>
</dbReference>
<comment type="caution">
    <text evidence="1">The sequence shown here is derived from an EMBL/GenBank/DDBJ whole genome shotgun (WGS) entry which is preliminary data.</text>
</comment>
<dbReference type="InterPro" id="IPR034660">
    <property type="entry name" value="DinB/YfiT-like"/>
</dbReference>
<reference evidence="1 2" key="1">
    <citation type="submission" date="2024-09" db="EMBL/GenBank/DDBJ databases">
        <authorList>
            <person name="Sun Q."/>
            <person name="Mori K."/>
        </authorList>
    </citation>
    <scope>NUCLEOTIDE SEQUENCE [LARGE SCALE GENOMIC DNA]</scope>
    <source>
        <strain evidence="1 2">CCM 4839</strain>
    </source>
</reference>
<gene>
    <name evidence="1" type="ORF">ACFFJ8_29490</name>
</gene>
<name>A0ABV6JJ10_9BACL</name>
<dbReference type="SUPFAM" id="SSF109854">
    <property type="entry name" value="DinB/YfiT-like putative metalloenzymes"/>
    <property type="match status" value="1"/>
</dbReference>
<organism evidence="1 2">
    <name type="scientific">Paenibacillus mendelii</name>
    <dbReference type="NCBI Taxonomy" id="206163"/>
    <lineage>
        <taxon>Bacteria</taxon>
        <taxon>Bacillati</taxon>
        <taxon>Bacillota</taxon>
        <taxon>Bacilli</taxon>
        <taxon>Bacillales</taxon>
        <taxon>Paenibacillaceae</taxon>
        <taxon>Paenibacillus</taxon>
    </lineage>
</organism>
<evidence type="ECO:0000313" key="2">
    <source>
        <dbReference type="Proteomes" id="UP001589818"/>
    </source>
</evidence>
<proteinExistence type="predicted"/>
<sequence>MTDSYKAKQERNLAEHVLALSLQDFRGQKKLGDKALEQLTDEGFYYVPEPESNSAAIIVNHMHGNMLSRWTDFLTSDGEKPTRNRDSEFNDDTASKEELLQRWETGWNALFTALESLTPDDLLRTVPIRGEAHTVIQAIHRQISHYGYHVGQLVYVAKAFRSAEWKTLSIPKGGSASFNSRMLGKHAAEQ</sequence>
<dbReference type="EMBL" id="JBHLVF010000041">
    <property type="protein sequence ID" value="MFC0395489.1"/>
    <property type="molecule type" value="Genomic_DNA"/>
</dbReference>